<protein>
    <submittedName>
        <fullName evidence="1">Uncharacterized protein</fullName>
    </submittedName>
</protein>
<keyword evidence="2" id="KW-1185">Reference proteome</keyword>
<comment type="caution">
    <text evidence="1">The sequence shown here is derived from an EMBL/GenBank/DDBJ whole genome shotgun (WGS) entry which is preliminary data.</text>
</comment>
<dbReference type="EMBL" id="JAAIUW010000003">
    <property type="protein sequence ID" value="KAF7837913.1"/>
    <property type="molecule type" value="Genomic_DNA"/>
</dbReference>
<evidence type="ECO:0000313" key="1">
    <source>
        <dbReference type="EMBL" id="KAF7837913.1"/>
    </source>
</evidence>
<accession>A0A834X5H2</accession>
<organism evidence="1 2">
    <name type="scientific">Senna tora</name>
    <dbReference type="NCBI Taxonomy" id="362788"/>
    <lineage>
        <taxon>Eukaryota</taxon>
        <taxon>Viridiplantae</taxon>
        <taxon>Streptophyta</taxon>
        <taxon>Embryophyta</taxon>
        <taxon>Tracheophyta</taxon>
        <taxon>Spermatophyta</taxon>
        <taxon>Magnoliopsida</taxon>
        <taxon>eudicotyledons</taxon>
        <taxon>Gunneridae</taxon>
        <taxon>Pentapetalae</taxon>
        <taxon>rosids</taxon>
        <taxon>fabids</taxon>
        <taxon>Fabales</taxon>
        <taxon>Fabaceae</taxon>
        <taxon>Caesalpinioideae</taxon>
        <taxon>Cassia clade</taxon>
        <taxon>Senna</taxon>
    </lineage>
</organism>
<evidence type="ECO:0000313" key="2">
    <source>
        <dbReference type="Proteomes" id="UP000634136"/>
    </source>
</evidence>
<gene>
    <name evidence="1" type="ORF">G2W53_006395</name>
</gene>
<reference evidence="1" key="1">
    <citation type="submission" date="2020-09" db="EMBL/GenBank/DDBJ databases">
        <title>Genome-Enabled Discovery of Anthraquinone Biosynthesis in Senna tora.</title>
        <authorList>
            <person name="Kang S.-H."/>
            <person name="Pandey R.P."/>
            <person name="Lee C.-M."/>
            <person name="Sim J.-S."/>
            <person name="Jeong J.-T."/>
            <person name="Choi B.-S."/>
            <person name="Jung M."/>
            <person name="Ginzburg D."/>
            <person name="Zhao K."/>
            <person name="Won S.Y."/>
            <person name="Oh T.-J."/>
            <person name="Yu Y."/>
            <person name="Kim N.-H."/>
            <person name="Lee O.R."/>
            <person name="Lee T.-H."/>
            <person name="Bashyal P."/>
            <person name="Kim T.-S."/>
            <person name="Lee W.-H."/>
            <person name="Kawkins C."/>
            <person name="Kim C.-K."/>
            <person name="Kim J.S."/>
            <person name="Ahn B.O."/>
            <person name="Rhee S.Y."/>
            <person name="Sohng J.K."/>
        </authorList>
    </citation>
    <scope>NUCLEOTIDE SEQUENCE</scope>
    <source>
        <tissue evidence="1">Leaf</tissue>
    </source>
</reference>
<dbReference type="AlphaFoldDB" id="A0A834X5H2"/>
<sequence>MIWPLILGHTTKSICSGGESALGWIKVSSKSRKRVLLSGEINGGSRRRALSSLSQITRAKWSETISESSESCWRKKMMALERGRE</sequence>
<proteinExistence type="predicted"/>
<dbReference type="Proteomes" id="UP000634136">
    <property type="component" value="Unassembled WGS sequence"/>
</dbReference>
<name>A0A834X5H2_9FABA</name>